<dbReference type="InterPro" id="IPR036691">
    <property type="entry name" value="Endo/exonu/phosph_ase_sf"/>
</dbReference>
<evidence type="ECO:0000256" key="1">
    <source>
        <dbReference type="SAM" id="MobiDB-lite"/>
    </source>
</evidence>
<keyword evidence="3" id="KW-0808">Transferase</keyword>
<dbReference type="GO" id="GO:0003964">
    <property type="term" value="F:RNA-directed DNA polymerase activity"/>
    <property type="evidence" value="ECO:0007669"/>
    <property type="project" value="UniProtKB-KW"/>
</dbReference>
<evidence type="ECO:0000313" key="3">
    <source>
        <dbReference type="EMBL" id="GBP69340.1"/>
    </source>
</evidence>
<comment type="caution">
    <text evidence="3">The sequence shown here is derived from an EMBL/GenBank/DDBJ whole genome shotgun (WGS) entry which is preliminary data.</text>
</comment>
<dbReference type="AlphaFoldDB" id="A0A4C1Y1E1"/>
<keyword evidence="3" id="KW-0548">Nucleotidyltransferase</keyword>
<protein>
    <submittedName>
        <fullName evidence="3">RNA-directed DNA polymerase from mobile element jockey</fullName>
    </submittedName>
</protein>
<name>A0A4C1Y1E1_EUMVA</name>
<dbReference type="Proteomes" id="UP000299102">
    <property type="component" value="Unassembled WGS sequence"/>
</dbReference>
<dbReference type="InterPro" id="IPR005135">
    <property type="entry name" value="Endo/exonuclease/phosphatase"/>
</dbReference>
<gene>
    <name evidence="3" type="ORF">EVAR_49627_1</name>
</gene>
<accession>A0A4C1Y1E1</accession>
<dbReference type="SUPFAM" id="SSF56219">
    <property type="entry name" value="DNase I-like"/>
    <property type="match status" value="1"/>
</dbReference>
<feature type="domain" description="Endonuclease/exonuclease/phosphatase" evidence="2">
    <location>
        <begin position="53"/>
        <end position="161"/>
    </location>
</feature>
<keyword evidence="3" id="KW-0695">RNA-directed DNA polymerase</keyword>
<dbReference type="OrthoDB" id="7487383at2759"/>
<evidence type="ECO:0000313" key="4">
    <source>
        <dbReference type="Proteomes" id="UP000299102"/>
    </source>
</evidence>
<dbReference type="Gene3D" id="3.60.10.10">
    <property type="entry name" value="Endonuclease/exonuclease/phosphatase"/>
    <property type="match status" value="1"/>
</dbReference>
<organism evidence="3 4">
    <name type="scientific">Eumeta variegata</name>
    <name type="common">Bagworm moth</name>
    <name type="synonym">Eumeta japonica</name>
    <dbReference type="NCBI Taxonomy" id="151549"/>
    <lineage>
        <taxon>Eukaryota</taxon>
        <taxon>Metazoa</taxon>
        <taxon>Ecdysozoa</taxon>
        <taxon>Arthropoda</taxon>
        <taxon>Hexapoda</taxon>
        <taxon>Insecta</taxon>
        <taxon>Pterygota</taxon>
        <taxon>Neoptera</taxon>
        <taxon>Endopterygota</taxon>
        <taxon>Lepidoptera</taxon>
        <taxon>Glossata</taxon>
        <taxon>Ditrysia</taxon>
        <taxon>Tineoidea</taxon>
        <taxon>Psychidae</taxon>
        <taxon>Oiketicinae</taxon>
        <taxon>Eumeta</taxon>
    </lineage>
</organism>
<dbReference type="EMBL" id="BGZK01001037">
    <property type="protein sequence ID" value="GBP69340.1"/>
    <property type="molecule type" value="Genomic_DNA"/>
</dbReference>
<proteinExistence type="predicted"/>
<evidence type="ECO:0000259" key="2">
    <source>
        <dbReference type="Pfam" id="PF14529"/>
    </source>
</evidence>
<sequence>MVMAVFHAVSSSEISKFAGQLRACRNVEEKLQVLVRYHHLMTHYDGSSYYRRTVYLPSPKPLLRSDLRALLALEDAVILFGDFNCKNPRWGCAVMDQNGKKLNRLQNRLEFKIIAPSTATYFPYNDSNRPSTLDIALTKGVVLKLNSIETLHSFFSDHRPVLLKMGPPDDGRPISTIKTTDWKRVSTAFEKIDTPPLNSIPDDIRMTEEIDHAICALTSHVRTVVEKCERKVPASSDHRKFSPDILELIRAKNAALRSANAYPTPEYRSRARALQREVKARVQEFRNESWSDLMEEIRPSHQAFWKITKSSLKTEGYTPIPLLKRMVQLPLTTRSALQTLSRLNALTIDIFYFLLVARGKQKKKTSLEPKDDLTPVSLSEVQTLVKSISTRKAPGLDGGKSSALRPLSPPVPAYTNDIPRPTSGVQLVLFADDTALFFRSRTRRSIFRHLPRAIDELGQWFRKWRIEDASKRFFDIVGSHPNALLHAAVDCKPPPPSHFIRRPRNVLIDPPDALTAAVDSLIDVNDTHD</sequence>
<feature type="region of interest" description="Disordered" evidence="1">
    <location>
        <begin position="391"/>
        <end position="416"/>
    </location>
</feature>
<keyword evidence="4" id="KW-1185">Reference proteome</keyword>
<dbReference type="Pfam" id="PF14529">
    <property type="entry name" value="Exo_endo_phos_2"/>
    <property type="match status" value="1"/>
</dbReference>
<reference evidence="3 4" key="1">
    <citation type="journal article" date="2019" name="Commun. Biol.">
        <title>The bagworm genome reveals a unique fibroin gene that provides high tensile strength.</title>
        <authorList>
            <person name="Kono N."/>
            <person name="Nakamura H."/>
            <person name="Ohtoshi R."/>
            <person name="Tomita M."/>
            <person name="Numata K."/>
            <person name="Arakawa K."/>
        </authorList>
    </citation>
    <scope>NUCLEOTIDE SEQUENCE [LARGE SCALE GENOMIC DNA]</scope>
</reference>